<organism evidence="1 2">
    <name type="scientific">Dyadobacter luticola</name>
    <dbReference type="NCBI Taxonomy" id="1979387"/>
    <lineage>
        <taxon>Bacteria</taxon>
        <taxon>Pseudomonadati</taxon>
        <taxon>Bacteroidota</taxon>
        <taxon>Cytophagia</taxon>
        <taxon>Cytophagales</taxon>
        <taxon>Spirosomataceae</taxon>
        <taxon>Dyadobacter</taxon>
    </lineage>
</organism>
<name>A0A5R9L4G5_9BACT</name>
<dbReference type="EMBL" id="VCEJ01000002">
    <property type="protein sequence ID" value="TLV03466.1"/>
    <property type="molecule type" value="Genomic_DNA"/>
</dbReference>
<dbReference type="SUPFAM" id="SSF53756">
    <property type="entry name" value="UDP-Glycosyltransferase/glycogen phosphorylase"/>
    <property type="match status" value="1"/>
</dbReference>
<comment type="caution">
    <text evidence="1">The sequence shown here is derived from an EMBL/GenBank/DDBJ whole genome shotgun (WGS) entry which is preliminary data.</text>
</comment>
<dbReference type="GO" id="GO:0016740">
    <property type="term" value="F:transferase activity"/>
    <property type="evidence" value="ECO:0007669"/>
    <property type="project" value="UniProtKB-KW"/>
</dbReference>
<keyword evidence="1" id="KW-0808">Transferase</keyword>
<sequence length="385" mass="43839">MNINVTNDLLCFSHLRWDFVYQRPQHLMSRFAKNGRVFFLEEPILDAPGKPYMQIEKKLPGLWLCVPHLPAGSSQNFILATMESLLTEFFAERDSTNFTFWYYTPMALEFSRDFEPALVVYDCMDELSAFKFAPAKIKFMEQQLFSRADVVFTGGLTLYEAKKTAHANIFPFPSSIDKQHFQQARTTTEEPADQSVIDGVKLGFYGVIDERFDRDLIDQIASRKPEWQFVLIGPVVKIDPATLPQAPNIHYLGGKNYQQLPEYLSGWSVALIPFLLNESTRFISPTKTPEYLAAGRPVVSTAIRDVIDPYEVNGLVSIGEDADTFISAIEKQLKNIENPAWLDAVDDYLADKSWEHTFLAMTDLMRSAMLSKKEVILNSELKNAS</sequence>
<accession>A0A5R9L4G5</accession>
<dbReference type="OrthoDB" id="9816564at2"/>
<dbReference type="Gene3D" id="3.40.50.2000">
    <property type="entry name" value="Glycogen Phosphorylase B"/>
    <property type="match status" value="1"/>
</dbReference>
<keyword evidence="2" id="KW-1185">Reference proteome</keyword>
<proteinExistence type="predicted"/>
<gene>
    <name evidence="1" type="ORF">FEN17_07630</name>
</gene>
<dbReference type="Pfam" id="PF13692">
    <property type="entry name" value="Glyco_trans_1_4"/>
    <property type="match status" value="1"/>
</dbReference>
<evidence type="ECO:0000313" key="1">
    <source>
        <dbReference type="EMBL" id="TLV03466.1"/>
    </source>
</evidence>
<protein>
    <submittedName>
        <fullName evidence="1">Glycosyltransferase family 1 protein</fullName>
    </submittedName>
</protein>
<reference evidence="1 2" key="1">
    <citation type="submission" date="2019-05" db="EMBL/GenBank/DDBJ databases">
        <authorList>
            <person name="Qu J.-H."/>
        </authorList>
    </citation>
    <scope>NUCLEOTIDE SEQUENCE [LARGE SCALE GENOMIC DNA]</scope>
    <source>
        <strain evidence="1 2">T17</strain>
    </source>
</reference>
<dbReference type="RefSeq" id="WP_138364674.1">
    <property type="nucleotide sequence ID" value="NZ_VCEJ01000002.1"/>
</dbReference>
<evidence type="ECO:0000313" key="2">
    <source>
        <dbReference type="Proteomes" id="UP000306402"/>
    </source>
</evidence>
<dbReference type="AlphaFoldDB" id="A0A5R9L4G5"/>
<dbReference type="Proteomes" id="UP000306402">
    <property type="component" value="Unassembled WGS sequence"/>
</dbReference>
<dbReference type="CDD" id="cd04950">
    <property type="entry name" value="GT4_TuaH-like"/>
    <property type="match status" value="1"/>
</dbReference>